<organism evidence="2 3">
    <name type="scientific">Cedecea neteri</name>
    <dbReference type="NCBI Taxonomy" id="158822"/>
    <lineage>
        <taxon>Bacteria</taxon>
        <taxon>Pseudomonadati</taxon>
        <taxon>Pseudomonadota</taxon>
        <taxon>Gammaproteobacteria</taxon>
        <taxon>Enterobacterales</taxon>
        <taxon>Enterobacteriaceae</taxon>
        <taxon>Cedecea</taxon>
    </lineage>
</organism>
<name>A0A2X3JAX1_9ENTR</name>
<feature type="coiled-coil region" evidence="1">
    <location>
        <begin position="7"/>
        <end position="34"/>
    </location>
</feature>
<accession>A0A2X3JAX1</accession>
<sequence length="47" mass="5464">MPRYDLIERLTSTCRELEQQLAVLRAQLGQLRLLSGRVFYAAGDRKK</sequence>
<evidence type="ECO:0000313" key="2">
    <source>
        <dbReference type="EMBL" id="SQC93151.1"/>
    </source>
</evidence>
<proteinExistence type="predicted"/>
<gene>
    <name evidence="2" type="primary">tus_3</name>
    <name evidence="2" type="ORF">NCTC12120_06265</name>
</gene>
<reference evidence="2 3" key="1">
    <citation type="submission" date="2018-06" db="EMBL/GenBank/DDBJ databases">
        <authorList>
            <consortium name="Pathogen Informatics"/>
            <person name="Doyle S."/>
        </authorList>
    </citation>
    <scope>NUCLEOTIDE SEQUENCE [LARGE SCALE GENOMIC DNA]</scope>
    <source>
        <strain evidence="2 3">NCTC12120</strain>
    </source>
</reference>
<evidence type="ECO:0000313" key="3">
    <source>
        <dbReference type="Proteomes" id="UP000251197"/>
    </source>
</evidence>
<protein>
    <submittedName>
        <fullName evidence="2">DNA replication terminus site-binding protein</fullName>
    </submittedName>
</protein>
<keyword evidence="1" id="KW-0175">Coiled coil</keyword>
<dbReference type="AlphaFoldDB" id="A0A2X3JAX1"/>
<dbReference type="Proteomes" id="UP000251197">
    <property type="component" value="Unassembled WGS sequence"/>
</dbReference>
<dbReference type="EMBL" id="UAVU01000010">
    <property type="protein sequence ID" value="SQC93151.1"/>
    <property type="molecule type" value="Genomic_DNA"/>
</dbReference>
<evidence type="ECO:0000256" key="1">
    <source>
        <dbReference type="SAM" id="Coils"/>
    </source>
</evidence>